<feature type="non-terminal residue" evidence="3">
    <location>
        <position position="1"/>
    </location>
</feature>
<evidence type="ECO:0000259" key="2">
    <source>
        <dbReference type="Pfam" id="PF07885"/>
    </source>
</evidence>
<dbReference type="OrthoDB" id="297496at2759"/>
<evidence type="ECO:0000313" key="3">
    <source>
        <dbReference type="EMBL" id="PIO59466.1"/>
    </source>
</evidence>
<feature type="non-terminal residue" evidence="3">
    <location>
        <position position="134"/>
    </location>
</feature>
<dbReference type="AlphaFoldDB" id="A0A2G9TNB2"/>
<evidence type="ECO:0000313" key="4">
    <source>
        <dbReference type="Proteomes" id="UP000230423"/>
    </source>
</evidence>
<protein>
    <recommendedName>
        <fullName evidence="2">Potassium channel domain-containing protein</fullName>
    </recommendedName>
</protein>
<accession>A0A2G9TNB2</accession>
<keyword evidence="1" id="KW-0472">Membrane</keyword>
<dbReference type="Pfam" id="PF07885">
    <property type="entry name" value="Ion_trans_2"/>
    <property type="match status" value="1"/>
</dbReference>
<proteinExistence type="predicted"/>
<dbReference type="Gene3D" id="1.10.287.70">
    <property type="match status" value="1"/>
</dbReference>
<keyword evidence="1" id="KW-1133">Transmembrane helix</keyword>
<dbReference type="SUPFAM" id="SSF81324">
    <property type="entry name" value="Voltage-gated potassium channels"/>
    <property type="match status" value="1"/>
</dbReference>
<keyword evidence="1" id="KW-0812">Transmembrane</keyword>
<dbReference type="Proteomes" id="UP000230423">
    <property type="component" value="Unassembled WGS sequence"/>
</dbReference>
<keyword evidence="4" id="KW-1185">Reference proteome</keyword>
<feature type="domain" description="Potassium channel" evidence="2">
    <location>
        <begin position="1"/>
        <end position="45"/>
    </location>
</feature>
<feature type="transmembrane region" description="Helical" evidence="1">
    <location>
        <begin position="23"/>
        <end position="44"/>
    </location>
</feature>
<gene>
    <name evidence="3" type="ORF">TELCIR_19071</name>
</gene>
<name>A0A2G9TNB2_TELCI</name>
<dbReference type="InterPro" id="IPR013099">
    <property type="entry name" value="K_chnl_dom"/>
</dbReference>
<evidence type="ECO:0000256" key="1">
    <source>
        <dbReference type="SAM" id="Phobius"/>
    </source>
</evidence>
<sequence length="134" mass="15371">FVSITTIGFGDIVVNPTSDFDTVVLIIYLVFGIITMSMFVNSMVQHAEFVHYLGRKKIALRKKTVWFGADSLTVQQLVQLVAKNFDVSPKHLRRTLQDLDHIIDLALQDDLRKRSRIVCKRSTIGRAFQSEDFR</sequence>
<reference evidence="3 4" key="1">
    <citation type="submission" date="2015-09" db="EMBL/GenBank/DDBJ databases">
        <title>Draft genome of the parasitic nematode Teladorsagia circumcincta isolate WARC Sus (inbred).</title>
        <authorList>
            <person name="Mitreva M."/>
        </authorList>
    </citation>
    <scope>NUCLEOTIDE SEQUENCE [LARGE SCALE GENOMIC DNA]</scope>
    <source>
        <strain evidence="3 4">S</strain>
    </source>
</reference>
<dbReference type="EMBL" id="KZ357773">
    <property type="protein sequence ID" value="PIO59466.1"/>
    <property type="molecule type" value="Genomic_DNA"/>
</dbReference>
<organism evidence="3 4">
    <name type="scientific">Teladorsagia circumcincta</name>
    <name type="common">Brown stomach worm</name>
    <name type="synonym">Ostertagia circumcincta</name>
    <dbReference type="NCBI Taxonomy" id="45464"/>
    <lineage>
        <taxon>Eukaryota</taxon>
        <taxon>Metazoa</taxon>
        <taxon>Ecdysozoa</taxon>
        <taxon>Nematoda</taxon>
        <taxon>Chromadorea</taxon>
        <taxon>Rhabditida</taxon>
        <taxon>Rhabditina</taxon>
        <taxon>Rhabditomorpha</taxon>
        <taxon>Strongyloidea</taxon>
        <taxon>Trichostrongylidae</taxon>
        <taxon>Teladorsagia</taxon>
    </lineage>
</organism>